<name>A0AAE1GWR0_9NEOP</name>
<feature type="compositionally biased region" description="Basic and acidic residues" evidence="1">
    <location>
        <begin position="260"/>
        <end position="278"/>
    </location>
</feature>
<reference evidence="2" key="1">
    <citation type="submission" date="2021-07" db="EMBL/GenBank/DDBJ databases">
        <authorList>
            <person name="Catto M.A."/>
            <person name="Jacobson A."/>
            <person name="Kennedy G."/>
            <person name="Labadie P."/>
            <person name="Hunt B.G."/>
            <person name="Srinivasan R."/>
        </authorList>
    </citation>
    <scope>NUCLEOTIDE SEQUENCE</scope>
    <source>
        <strain evidence="2">PL_HMW_Pooled</strain>
        <tissue evidence="2">Head</tissue>
    </source>
</reference>
<proteinExistence type="predicted"/>
<gene>
    <name evidence="2" type="ORF">KUF71_004224</name>
</gene>
<organism evidence="2 3">
    <name type="scientific">Frankliniella fusca</name>
    <dbReference type="NCBI Taxonomy" id="407009"/>
    <lineage>
        <taxon>Eukaryota</taxon>
        <taxon>Metazoa</taxon>
        <taxon>Ecdysozoa</taxon>
        <taxon>Arthropoda</taxon>
        <taxon>Hexapoda</taxon>
        <taxon>Insecta</taxon>
        <taxon>Pterygota</taxon>
        <taxon>Neoptera</taxon>
        <taxon>Paraneoptera</taxon>
        <taxon>Thysanoptera</taxon>
        <taxon>Terebrantia</taxon>
        <taxon>Thripoidea</taxon>
        <taxon>Thripidae</taxon>
        <taxon>Frankliniella</taxon>
    </lineage>
</organism>
<protein>
    <submittedName>
        <fullName evidence="2">Golgin candidate 5</fullName>
    </submittedName>
</protein>
<evidence type="ECO:0000256" key="1">
    <source>
        <dbReference type="SAM" id="MobiDB-lite"/>
    </source>
</evidence>
<evidence type="ECO:0000313" key="3">
    <source>
        <dbReference type="Proteomes" id="UP001219518"/>
    </source>
</evidence>
<feature type="region of interest" description="Disordered" evidence="1">
    <location>
        <begin position="253"/>
        <end position="278"/>
    </location>
</feature>
<comment type="caution">
    <text evidence="2">The sequence shown here is derived from an EMBL/GenBank/DDBJ whole genome shotgun (WGS) entry which is preliminary data.</text>
</comment>
<feature type="compositionally biased region" description="Polar residues" evidence="1">
    <location>
        <begin position="72"/>
        <end position="93"/>
    </location>
</feature>
<feature type="compositionally biased region" description="Polar residues" evidence="1">
    <location>
        <begin position="108"/>
        <end position="138"/>
    </location>
</feature>
<evidence type="ECO:0000313" key="2">
    <source>
        <dbReference type="EMBL" id="KAK3910736.1"/>
    </source>
</evidence>
<dbReference type="Proteomes" id="UP001219518">
    <property type="component" value="Unassembled WGS sequence"/>
</dbReference>
<feature type="region of interest" description="Disordered" evidence="1">
    <location>
        <begin position="55"/>
        <end position="148"/>
    </location>
</feature>
<keyword evidence="3" id="KW-1185">Reference proteome</keyword>
<accession>A0AAE1GWR0</accession>
<sequence length="278" mass="30658">MSDDERPVTPCYTDYRLFCTRIISRGIIENHRETSRTSDHFQFTLTSAEDLFVEGGTSPIFDENDPSDYDYAQQSPSLADGSDSSHYEASSPKSGDEDGLSNYVVEGDSQQVCNKNSDNGDLNSGQQESNNTAESASDSDSDIVGPSNFRGRLSKLESKQQQTFILSQEISAKLDLVFYISGSGYLCKVEEKSARKLLAKLLSNELASQFTYHGATGKRTFKDTHLGEVFESALLTSFKNDLSDAKDAAGKWFQNAPWRKPSDGASESKRASNEGLQR</sequence>
<reference evidence="2" key="2">
    <citation type="journal article" date="2023" name="BMC Genomics">
        <title>Pest status, molecular evolution, and epigenetic factors derived from the genome assembly of Frankliniella fusca, a thysanopteran phytovirus vector.</title>
        <authorList>
            <person name="Catto M.A."/>
            <person name="Labadie P.E."/>
            <person name="Jacobson A.L."/>
            <person name="Kennedy G.G."/>
            <person name="Srinivasan R."/>
            <person name="Hunt B.G."/>
        </authorList>
    </citation>
    <scope>NUCLEOTIDE SEQUENCE</scope>
    <source>
        <strain evidence="2">PL_HMW_Pooled</strain>
    </source>
</reference>
<dbReference type="AlphaFoldDB" id="A0AAE1GWR0"/>
<dbReference type="EMBL" id="JAHWGI010000195">
    <property type="protein sequence ID" value="KAK3910736.1"/>
    <property type="molecule type" value="Genomic_DNA"/>
</dbReference>